<proteinExistence type="predicted"/>
<dbReference type="GO" id="GO:0003677">
    <property type="term" value="F:DNA binding"/>
    <property type="evidence" value="ECO:0007669"/>
    <property type="project" value="UniProtKB-KW"/>
</dbReference>
<comment type="caution">
    <text evidence="3">The sequence shown here is derived from an EMBL/GenBank/DDBJ whole genome shotgun (WGS) entry which is preliminary data.</text>
</comment>
<dbReference type="Gene3D" id="1.10.260.40">
    <property type="entry name" value="lambda repressor-like DNA-binding domains"/>
    <property type="match status" value="1"/>
</dbReference>
<dbReference type="AlphaFoldDB" id="A0A9D1Z689"/>
<dbReference type="Proteomes" id="UP000886824">
    <property type="component" value="Unassembled WGS sequence"/>
</dbReference>
<sequence length="73" mass="8192">MLLDFSVFSARLRTLRKAKKATQEDLAHLLGVTTNHYQKIEYGQINLSVTALDALADYFGVSADYLLGRSEDQ</sequence>
<accession>A0A9D1Z689</accession>
<evidence type="ECO:0000259" key="2">
    <source>
        <dbReference type="PROSITE" id="PS50943"/>
    </source>
</evidence>
<dbReference type="EMBL" id="DXCX01000097">
    <property type="protein sequence ID" value="HIY74183.1"/>
    <property type="molecule type" value="Genomic_DNA"/>
</dbReference>
<dbReference type="Pfam" id="PF01381">
    <property type="entry name" value="HTH_3"/>
    <property type="match status" value="1"/>
</dbReference>
<organism evidence="3 4">
    <name type="scientific">Candidatus Intestinimonas merdavium</name>
    <dbReference type="NCBI Taxonomy" id="2838622"/>
    <lineage>
        <taxon>Bacteria</taxon>
        <taxon>Bacillati</taxon>
        <taxon>Bacillota</taxon>
        <taxon>Clostridia</taxon>
        <taxon>Eubacteriales</taxon>
        <taxon>Intestinimonas</taxon>
    </lineage>
</organism>
<dbReference type="InterPro" id="IPR010982">
    <property type="entry name" value="Lambda_DNA-bd_dom_sf"/>
</dbReference>
<dbReference type="InterPro" id="IPR001387">
    <property type="entry name" value="Cro/C1-type_HTH"/>
</dbReference>
<dbReference type="PANTHER" id="PTHR46558:SF11">
    <property type="entry name" value="HTH-TYPE TRANSCRIPTIONAL REGULATOR XRE"/>
    <property type="match status" value="1"/>
</dbReference>
<feature type="domain" description="HTH cro/C1-type" evidence="2">
    <location>
        <begin position="12"/>
        <end position="66"/>
    </location>
</feature>
<dbReference type="PROSITE" id="PS50943">
    <property type="entry name" value="HTH_CROC1"/>
    <property type="match status" value="1"/>
</dbReference>
<reference evidence="3" key="1">
    <citation type="journal article" date="2021" name="PeerJ">
        <title>Extensive microbial diversity within the chicken gut microbiome revealed by metagenomics and culture.</title>
        <authorList>
            <person name="Gilroy R."/>
            <person name="Ravi A."/>
            <person name="Getino M."/>
            <person name="Pursley I."/>
            <person name="Horton D.L."/>
            <person name="Alikhan N.F."/>
            <person name="Baker D."/>
            <person name="Gharbi K."/>
            <person name="Hall N."/>
            <person name="Watson M."/>
            <person name="Adriaenssens E.M."/>
            <person name="Foster-Nyarko E."/>
            <person name="Jarju S."/>
            <person name="Secka A."/>
            <person name="Antonio M."/>
            <person name="Oren A."/>
            <person name="Chaudhuri R.R."/>
            <person name="La Ragione R."/>
            <person name="Hildebrand F."/>
            <person name="Pallen M.J."/>
        </authorList>
    </citation>
    <scope>NUCLEOTIDE SEQUENCE</scope>
    <source>
        <strain evidence="3">CHK33-7979</strain>
    </source>
</reference>
<dbReference type="SMART" id="SM00530">
    <property type="entry name" value="HTH_XRE"/>
    <property type="match status" value="1"/>
</dbReference>
<evidence type="ECO:0000313" key="4">
    <source>
        <dbReference type="Proteomes" id="UP000886824"/>
    </source>
</evidence>
<name>A0A9D1Z689_9FIRM</name>
<reference evidence="3" key="2">
    <citation type="submission" date="2021-04" db="EMBL/GenBank/DDBJ databases">
        <authorList>
            <person name="Gilroy R."/>
        </authorList>
    </citation>
    <scope>NUCLEOTIDE SEQUENCE</scope>
    <source>
        <strain evidence="3">CHK33-7979</strain>
    </source>
</reference>
<dbReference type="CDD" id="cd00093">
    <property type="entry name" value="HTH_XRE"/>
    <property type="match status" value="1"/>
</dbReference>
<evidence type="ECO:0000313" key="3">
    <source>
        <dbReference type="EMBL" id="HIY74183.1"/>
    </source>
</evidence>
<gene>
    <name evidence="3" type="ORF">H9826_09480</name>
</gene>
<protein>
    <submittedName>
        <fullName evidence="3">Helix-turn-helix domain-containing protein</fullName>
    </submittedName>
</protein>
<dbReference type="SUPFAM" id="SSF47413">
    <property type="entry name" value="lambda repressor-like DNA-binding domains"/>
    <property type="match status" value="1"/>
</dbReference>
<dbReference type="PANTHER" id="PTHR46558">
    <property type="entry name" value="TRACRIPTIONAL REGULATORY PROTEIN-RELATED-RELATED"/>
    <property type="match status" value="1"/>
</dbReference>
<keyword evidence="1" id="KW-0238">DNA-binding</keyword>
<evidence type="ECO:0000256" key="1">
    <source>
        <dbReference type="ARBA" id="ARBA00023125"/>
    </source>
</evidence>